<gene>
    <name evidence="1" type="ORF">FIV39_13165</name>
</gene>
<dbReference type="Pfam" id="PF07119">
    <property type="entry name" value="DUF1375"/>
    <property type="match status" value="1"/>
</dbReference>
<name>A0A5C5PMR1_9PSED</name>
<dbReference type="EMBL" id="VFES01000007">
    <property type="protein sequence ID" value="TWR66152.1"/>
    <property type="molecule type" value="Genomic_DNA"/>
</dbReference>
<reference evidence="1 2" key="1">
    <citation type="submission" date="2019-06" db="EMBL/GenBank/DDBJ databases">
        <title>Pseudomonas bimorpha sp. nov. isolated from bovine raw milk and skim milk concentrate.</title>
        <authorList>
            <person name="Hofmann K."/>
            <person name="Huptas C."/>
            <person name="Doll E."/>
            <person name="Scherer S."/>
            <person name="Wenning M."/>
        </authorList>
    </citation>
    <scope>NUCLEOTIDE SEQUENCE [LARGE SCALE GENOMIC DNA]</scope>
    <source>
        <strain evidence="1 2">DSM 17515</strain>
    </source>
</reference>
<dbReference type="AlphaFoldDB" id="A0A5C5PMR1"/>
<accession>A0A5C5PMR1</accession>
<sequence>MLKRLALIILFGLLTTVAGCGTLMERGEQSKSYGQSGYYYLGVQYDWRLLTLKGRGGYDYTPMFCYLSVVCPFATVLSMPADFVVDTVMLYSDHQNKLAWERELNSYFRDKYCRNEGGPDEAELRKLDLDVSFCSGGSNYQL</sequence>
<proteinExistence type="predicted"/>
<protein>
    <submittedName>
        <fullName evidence="1">YceK/YidQ family lipoprotein</fullName>
    </submittedName>
</protein>
<evidence type="ECO:0000313" key="1">
    <source>
        <dbReference type="EMBL" id="TWR66152.1"/>
    </source>
</evidence>
<dbReference type="RefSeq" id="WP_143513887.1">
    <property type="nucleotide sequence ID" value="NZ_FNKM01000002.1"/>
</dbReference>
<keyword evidence="1" id="KW-0449">Lipoprotein</keyword>
<comment type="caution">
    <text evidence="1">The sequence shown here is derived from an EMBL/GenBank/DDBJ whole genome shotgun (WGS) entry which is preliminary data.</text>
</comment>
<evidence type="ECO:0000313" key="2">
    <source>
        <dbReference type="Proteomes" id="UP000317267"/>
    </source>
</evidence>
<dbReference type="Proteomes" id="UP000317267">
    <property type="component" value="Unassembled WGS sequence"/>
</dbReference>
<dbReference type="InterPro" id="IPR010780">
    <property type="entry name" value="DUF1375"/>
</dbReference>
<dbReference type="OrthoDB" id="6920399at2"/>
<organism evidence="1 2">
    <name type="scientific">Pseudomonas grimontii</name>
    <dbReference type="NCBI Taxonomy" id="129847"/>
    <lineage>
        <taxon>Bacteria</taxon>
        <taxon>Pseudomonadati</taxon>
        <taxon>Pseudomonadota</taxon>
        <taxon>Gammaproteobacteria</taxon>
        <taxon>Pseudomonadales</taxon>
        <taxon>Pseudomonadaceae</taxon>
        <taxon>Pseudomonas</taxon>
    </lineage>
</organism>
<dbReference type="PROSITE" id="PS51257">
    <property type="entry name" value="PROKAR_LIPOPROTEIN"/>
    <property type="match status" value="1"/>
</dbReference>